<evidence type="ECO:0000256" key="5">
    <source>
        <dbReference type="ARBA" id="ARBA00022844"/>
    </source>
</evidence>
<dbReference type="GO" id="GO:0044423">
    <property type="term" value="C:virion component"/>
    <property type="evidence" value="ECO:0007669"/>
    <property type="project" value="UniProtKB-KW"/>
</dbReference>
<protein>
    <recommendedName>
        <fullName evidence="3">Probable Vpr-like protein</fullName>
    </recommendedName>
    <alternativeName>
        <fullName evidence="8">Protein S</fullName>
    </alternativeName>
    <alternativeName>
        <fullName evidence="9">Protein Tat</fullName>
    </alternativeName>
</protein>
<evidence type="ECO:0000256" key="1">
    <source>
        <dbReference type="ARBA" id="ARBA00004147"/>
    </source>
</evidence>
<dbReference type="InterPro" id="IPR004247">
    <property type="entry name" value="Lentiviral_Vpr-like"/>
</dbReference>
<comment type="subcellular location">
    <subcellularLocation>
        <location evidence="1">Host nucleus</location>
    </subcellularLocation>
    <subcellularLocation>
        <location evidence="2">Virion</location>
    </subcellularLocation>
</comment>
<comment type="function">
    <text evidence="7">Seems to function as a Vpr-like protein, since it mediates host cell cycle arrest in G2 phase. Cell cycle arrest creates a favorable environment for maximizing viral expression and production.</text>
</comment>
<sequence>MTEEIPTGRELHEEEIRMMIWERERDCWQWTSIRVPDKILQMWLAMLRNNSYRGKVYKQMQKFMWRHPRAPVIRPCGCRMCNPGWGT</sequence>
<organism evidence="10">
    <name type="scientific">Caprine arthritis encephalitis virus</name>
    <name type="common">CAEV</name>
    <dbReference type="NCBI Taxonomy" id="11660"/>
    <lineage>
        <taxon>Viruses</taxon>
        <taxon>Riboviria</taxon>
        <taxon>Pararnavirae</taxon>
        <taxon>Artverviricota</taxon>
        <taxon>Revtraviricetes</taxon>
        <taxon>Ortervirales</taxon>
        <taxon>Retroviridae</taxon>
        <taxon>Orthoretrovirinae</taxon>
        <taxon>Lentivirus</taxon>
        <taxon>Lentivirus capartenc</taxon>
    </lineage>
</organism>
<proteinExistence type="predicted"/>
<organismHost>
    <name type="scientific">Capra hircus</name>
    <name type="common">Goat</name>
    <dbReference type="NCBI Taxonomy" id="9925"/>
</organismHost>
<evidence type="ECO:0000256" key="2">
    <source>
        <dbReference type="ARBA" id="ARBA00004328"/>
    </source>
</evidence>
<keyword evidence="6" id="KW-0131">Cell cycle</keyword>
<keyword evidence="4" id="KW-1048">Host nucleus</keyword>
<dbReference type="Pfam" id="PF02998">
    <property type="entry name" value="Lentiviral_Tat"/>
    <property type="match status" value="1"/>
</dbReference>
<evidence type="ECO:0000256" key="6">
    <source>
        <dbReference type="ARBA" id="ARBA00023306"/>
    </source>
</evidence>
<keyword evidence="5" id="KW-0946">Virion</keyword>
<name>F6LY19_CAEV</name>
<dbReference type="EMBL" id="JF502417">
    <property type="protein sequence ID" value="AEF12561.1"/>
    <property type="molecule type" value="Genomic_DNA"/>
</dbReference>
<reference evidence="10" key="1">
    <citation type="journal article" date="2011" name="J. Gen. Virol.">
        <title>Characterization of new small ruminant lentivirus subtype B3 suggests animal trade within the Mediterranean Basin.</title>
        <authorList>
            <person name="Bertolotti L."/>
            <person name="Mazzei M."/>
            <person name="Puggioni G."/>
            <person name="Carrozza M.L."/>
            <person name="Dei Giudici S."/>
            <person name="Muz D."/>
            <person name="Juganaru M."/>
            <person name="Patta C."/>
            <person name="Tolari F."/>
            <person name="Rosati S."/>
        </authorList>
    </citation>
    <scope>NUCLEOTIDE SEQUENCE</scope>
    <source>
        <strain evidence="10">Volterra</strain>
    </source>
</reference>
<evidence type="ECO:0000256" key="4">
    <source>
        <dbReference type="ARBA" id="ARBA00022562"/>
    </source>
</evidence>
<evidence type="ECO:0000256" key="9">
    <source>
        <dbReference type="ARBA" id="ARBA00032894"/>
    </source>
</evidence>
<evidence type="ECO:0000256" key="8">
    <source>
        <dbReference type="ARBA" id="ARBA00030533"/>
    </source>
</evidence>
<evidence type="ECO:0000313" key="10">
    <source>
        <dbReference type="EMBL" id="AEF12561.1"/>
    </source>
</evidence>
<evidence type="ECO:0000256" key="3">
    <source>
        <dbReference type="ARBA" id="ARBA00015077"/>
    </source>
</evidence>
<dbReference type="GO" id="GO:0042025">
    <property type="term" value="C:host cell nucleus"/>
    <property type="evidence" value="ECO:0007669"/>
    <property type="project" value="UniProtKB-SubCell"/>
</dbReference>
<evidence type="ECO:0000256" key="7">
    <source>
        <dbReference type="ARBA" id="ARBA00025242"/>
    </source>
</evidence>
<accession>F6LY19</accession>